<dbReference type="Gene3D" id="1.20.1530.20">
    <property type="match status" value="1"/>
</dbReference>
<sequence length="162" mass="16665">MWSGGAALRGSRPLAELIDVVSRSGFSFLIPVFFVTSGMGLDISAVGSNIWLLLGFVAAIALVRGVPVWLRERFSRTESGLGAPRDQVALGLYSAAGLPIIVAVTELATRSGLIEDTLASVLVAAGAVTVLLFPLIASLLRGADAQNGQAPARAASAAQHTP</sequence>
<name>A0ABT5TXR1_9MICO</name>
<accession>A0ABT5TXR1</accession>
<keyword evidence="8" id="KW-1185">Reference proteome</keyword>
<protein>
    <submittedName>
        <fullName evidence="7">Cation:proton antiporter</fullName>
    </submittedName>
</protein>
<reference evidence="7" key="1">
    <citation type="submission" date="2023-02" db="EMBL/GenBank/DDBJ databases">
        <title>Georgenia sp.10Sc9-8, isolated from a soil sample collected from the Taklamakan desert.</title>
        <authorList>
            <person name="Liu S."/>
        </authorList>
    </citation>
    <scope>NUCLEOTIDE SEQUENCE</scope>
    <source>
        <strain evidence="7">10Sc9-8</strain>
    </source>
</reference>
<evidence type="ECO:0000256" key="2">
    <source>
        <dbReference type="ARBA" id="ARBA00022692"/>
    </source>
</evidence>
<keyword evidence="2 5" id="KW-0812">Transmembrane</keyword>
<dbReference type="InterPro" id="IPR038770">
    <property type="entry name" value="Na+/solute_symporter_sf"/>
</dbReference>
<comment type="subcellular location">
    <subcellularLocation>
        <location evidence="1">Membrane</location>
        <topology evidence="1">Multi-pass membrane protein</topology>
    </subcellularLocation>
</comment>
<evidence type="ECO:0000313" key="7">
    <source>
        <dbReference type="EMBL" id="MDD9206835.1"/>
    </source>
</evidence>
<feature type="transmembrane region" description="Helical" evidence="5">
    <location>
        <begin position="50"/>
        <end position="70"/>
    </location>
</feature>
<feature type="transmembrane region" description="Helical" evidence="5">
    <location>
        <begin position="121"/>
        <end position="140"/>
    </location>
</feature>
<dbReference type="Pfam" id="PF00999">
    <property type="entry name" value="Na_H_Exchanger"/>
    <property type="match status" value="1"/>
</dbReference>
<comment type="caution">
    <text evidence="7">The sequence shown here is derived from an EMBL/GenBank/DDBJ whole genome shotgun (WGS) entry which is preliminary data.</text>
</comment>
<proteinExistence type="predicted"/>
<evidence type="ECO:0000259" key="6">
    <source>
        <dbReference type="Pfam" id="PF00999"/>
    </source>
</evidence>
<keyword evidence="4 5" id="KW-0472">Membrane</keyword>
<dbReference type="InterPro" id="IPR006153">
    <property type="entry name" value="Cation/H_exchanger_TM"/>
</dbReference>
<keyword evidence="3 5" id="KW-1133">Transmembrane helix</keyword>
<feature type="transmembrane region" description="Helical" evidence="5">
    <location>
        <begin position="20"/>
        <end position="43"/>
    </location>
</feature>
<evidence type="ECO:0000256" key="1">
    <source>
        <dbReference type="ARBA" id="ARBA00004141"/>
    </source>
</evidence>
<dbReference type="EMBL" id="JARACI010000987">
    <property type="protein sequence ID" value="MDD9206835.1"/>
    <property type="molecule type" value="Genomic_DNA"/>
</dbReference>
<evidence type="ECO:0000313" key="8">
    <source>
        <dbReference type="Proteomes" id="UP001165561"/>
    </source>
</evidence>
<evidence type="ECO:0000256" key="4">
    <source>
        <dbReference type="ARBA" id="ARBA00023136"/>
    </source>
</evidence>
<gene>
    <name evidence="7" type="ORF">PU560_10205</name>
</gene>
<evidence type="ECO:0000256" key="3">
    <source>
        <dbReference type="ARBA" id="ARBA00022989"/>
    </source>
</evidence>
<evidence type="ECO:0000256" key="5">
    <source>
        <dbReference type="SAM" id="Phobius"/>
    </source>
</evidence>
<feature type="transmembrane region" description="Helical" evidence="5">
    <location>
        <begin position="90"/>
        <end position="109"/>
    </location>
</feature>
<dbReference type="Proteomes" id="UP001165561">
    <property type="component" value="Unassembled WGS sequence"/>
</dbReference>
<organism evidence="7 8">
    <name type="scientific">Georgenia halotolerans</name>
    <dbReference type="NCBI Taxonomy" id="3028317"/>
    <lineage>
        <taxon>Bacteria</taxon>
        <taxon>Bacillati</taxon>
        <taxon>Actinomycetota</taxon>
        <taxon>Actinomycetes</taxon>
        <taxon>Micrococcales</taxon>
        <taxon>Bogoriellaceae</taxon>
        <taxon>Georgenia</taxon>
    </lineage>
</organism>
<feature type="domain" description="Cation/H+ exchanger transmembrane" evidence="6">
    <location>
        <begin position="22"/>
        <end position="136"/>
    </location>
</feature>